<dbReference type="Gene3D" id="1.10.260.40">
    <property type="entry name" value="lambda repressor-like DNA-binding domains"/>
    <property type="match status" value="1"/>
</dbReference>
<dbReference type="KEGG" id="sof:NCTC11214_00257"/>
<sequence>MTPEQSALLEAIEVAGGQSELARKLTEASDKPVKQQQVWNWLHREKKPPAKQSAAIERITGISKERLRPDVFQKSTAPAA</sequence>
<dbReference type="Proteomes" id="UP000281391">
    <property type="component" value="Chromosome"/>
</dbReference>
<evidence type="ECO:0000313" key="1">
    <source>
        <dbReference type="EMBL" id="VDZ51551.1"/>
    </source>
</evidence>
<dbReference type="RefSeq" id="WP_004954247.1">
    <property type="nucleotide sequence ID" value="NZ_LR134117.1"/>
</dbReference>
<reference evidence="1 2" key="1">
    <citation type="submission" date="2018-12" db="EMBL/GenBank/DDBJ databases">
        <authorList>
            <consortium name="Pathogen Informatics"/>
        </authorList>
    </citation>
    <scope>NUCLEOTIDE SEQUENCE [LARGE SCALE GENOMIC DNA]</scope>
    <source>
        <strain evidence="1 2">NCTC11214</strain>
    </source>
</reference>
<dbReference type="InterPro" id="IPR010982">
    <property type="entry name" value="Lambda_DNA-bd_dom_sf"/>
</dbReference>
<dbReference type="EMBL" id="LR134117">
    <property type="protein sequence ID" value="VDZ51551.1"/>
    <property type="molecule type" value="Genomic_DNA"/>
</dbReference>
<name>A0A447KKP2_SEROD</name>
<accession>A0A447KKP2</accession>
<organism evidence="1 2">
    <name type="scientific">Serratia odorifera</name>
    <dbReference type="NCBI Taxonomy" id="618"/>
    <lineage>
        <taxon>Bacteria</taxon>
        <taxon>Pseudomonadati</taxon>
        <taxon>Pseudomonadota</taxon>
        <taxon>Gammaproteobacteria</taxon>
        <taxon>Enterobacterales</taxon>
        <taxon>Yersiniaceae</taxon>
        <taxon>Serratia</taxon>
    </lineage>
</organism>
<dbReference type="AlphaFoldDB" id="A0A447KKP2"/>
<dbReference type="GO" id="GO:0003677">
    <property type="term" value="F:DNA binding"/>
    <property type="evidence" value="ECO:0007669"/>
    <property type="project" value="InterPro"/>
</dbReference>
<proteinExistence type="predicted"/>
<evidence type="ECO:0000313" key="2">
    <source>
        <dbReference type="Proteomes" id="UP000281391"/>
    </source>
</evidence>
<dbReference type="Pfam" id="PF15943">
    <property type="entry name" value="YdaS_toxin"/>
    <property type="match status" value="1"/>
</dbReference>
<protein>
    <submittedName>
        <fullName evidence="1">Uncharacterized protein conserved in bacteria, prophage-related</fullName>
    </submittedName>
</protein>
<gene>
    <name evidence="1" type="ORF">NCTC11214_00257</name>
</gene>
<dbReference type="InterPro" id="IPR031856">
    <property type="entry name" value="YdaS_toxin-like"/>
</dbReference>